<evidence type="ECO:0000256" key="2">
    <source>
        <dbReference type="RuleBase" id="RU362116"/>
    </source>
</evidence>
<dbReference type="GO" id="GO:0071978">
    <property type="term" value="P:bacterial-type flagellum-dependent swarming motility"/>
    <property type="evidence" value="ECO:0007669"/>
    <property type="project" value="TreeGrafter"/>
</dbReference>
<sequence length="263" mass="29294">MIRGIYTAVSGLITQEAKQDVISNNLANANTVGYKKDNLMTKKFDDVLIQNYDKIVNGENFRNVIGSLSMGSKIDGTYVNFNQGVIEATDKDTDFAIRGNGFFTVARDNGLEVQNYYTRNGHFHINNDGYLVNDMGDMVLARKINSGAVEPINAVVNGRLTKIKCGENGDISLDNVPTYQIQIMDFEDYSSLKKMEDNLYRGESPIEVTNAKIDQGSLERSNVDVMSEMADMMMTMRTFESSQKVVQSLDETLGKTVNEVGRV</sequence>
<dbReference type="Pfam" id="PF00460">
    <property type="entry name" value="Flg_bb_rod"/>
    <property type="match status" value="1"/>
</dbReference>
<protein>
    <submittedName>
        <fullName evidence="6">Flagellar basal body rod protein FlgG</fullName>
    </submittedName>
</protein>
<dbReference type="InterPro" id="IPR020013">
    <property type="entry name" value="Flagellar_FlgE/F/G"/>
</dbReference>
<name>A0A6I6ERQ7_9CLOT</name>
<keyword evidence="6" id="KW-0969">Cilium</keyword>
<keyword evidence="2" id="KW-0975">Bacterial flagellum</keyword>
<keyword evidence="6" id="KW-0282">Flagellum</keyword>
<dbReference type="InterPro" id="IPR019776">
    <property type="entry name" value="Flagellar_basal_body_rod_CS"/>
</dbReference>
<dbReference type="PROSITE" id="PS00588">
    <property type="entry name" value="FLAGELLA_BB_ROD"/>
    <property type="match status" value="1"/>
</dbReference>
<organism evidence="6 7">
    <name type="scientific">Clostridium bovifaecis</name>
    <dbReference type="NCBI Taxonomy" id="2184719"/>
    <lineage>
        <taxon>Bacteria</taxon>
        <taxon>Bacillati</taxon>
        <taxon>Bacillota</taxon>
        <taxon>Clostridia</taxon>
        <taxon>Eubacteriales</taxon>
        <taxon>Clostridiaceae</taxon>
        <taxon>Clostridium</taxon>
    </lineage>
</organism>
<dbReference type="InterPro" id="IPR053967">
    <property type="entry name" value="LlgE_F_G-like_D1"/>
</dbReference>
<proteinExistence type="inferred from homology"/>
<dbReference type="InterPro" id="IPR001444">
    <property type="entry name" value="Flag_bb_rod_N"/>
</dbReference>
<dbReference type="EMBL" id="CP046522">
    <property type="protein sequence ID" value="QGU95103.1"/>
    <property type="molecule type" value="Genomic_DNA"/>
</dbReference>
<accession>A0A6I6ERQ7</accession>
<feature type="domain" description="Flagellar hook protein FlgE/F/G-like D1" evidence="5">
    <location>
        <begin position="96"/>
        <end position="172"/>
    </location>
</feature>
<evidence type="ECO:0000313" key="7">
    <source>
        <dbReference type="Proteomes" id="UP000422764"/>
    </source>
</evidence>
<dbReference type="PANTHER" id="PTHR30435">
    <property type="entry name" value="FLAGELLAR PROTEIN"/>
    <property type="match status" value="1"/>
</dbReference>
<keyword evidence="6" id="KW-0966">Cell projection</keyword>
<feature type="domain" description="Flagellar basal-body/hook protein C-terminal" evidence="4">
    <location>
        <begin position="215"/>
        <end position="258"/>
    </location>
</feature>
<dbReference type="InterPro" id="IPR037925">
    <property type="entry name" value="FlgE/F/G-like"/>
</dbReference>
<dbReference type="Proteomes" id="UP000422764">
    <property type="component" value="Chromosome"/>
</dbReference>
<comment type="subcellular location">
    <subcellularLocation>
        <location evidence="2">Bacterial flagellum basal body</location>
    </subcellularLocation>
</comment>
<evidence type="ECO:0000259" key="3">
    <source>
        <dbReference type="Pfam" id="PF00460"/>
    </source>
</evidence>
<dbReference type="InterPro" id="IPR010930">
    <property type="entry name" value="Flg_bb/hook_C_dom"/>
</dbReference>
<dbReference type="Pfam" id="PF22692">
    <property type="entry name" value="LlgE_F_G_D1"/>
    <property type="match status" value="1"/>
</dbReference>
<keyword evidence="7" id="KW-1185">Reference proteome</keyword>
<dbReference type="GO" id="GO:0009425">
    <property type="term" value="C:bacterial-type flagellum basal body"/>
    <property type="evidence" value="ECO:0007669"/>
    <property type="project" value="UniProtKB-SubCell"/>
</dbReference>
<feature type="domain" description="Flagellar basal body rod protein N-terminal" evidence="3">
    <location>
        <begin position="5"/>
        <end position="35"/>
    </location>
</feature>
<dbReference type="NCBIfam" id="TIGR03506">
    <property type="entry name" value="FlgEFG_subfam"/>
    <property type="match status" value="1"/>
</dbReference>
<dbReference type="Pfam" id="PF06429">
    <property type="entry name" value="Flg_bbr_C"/>
    <property type="match status" value="1"/>
</dbReference>
<reference evidence="6 7" key="1">
    <citation type="submission" date="2019-12" db="EMBL/GenBank/DDBJ databases">
        <title>Genome sequenceing of Clostridium bovifaecis.</title>
        <authorList>
            <person name="Yao Y."/>
        </authorList>
    </citation>
    <scope>NUCLEOTIDE SEQUENCE [LARGE SCALE GENOMIC DNA]</scope>
    <source>
        <strain evidence="6 7">BXX</strain>
    </source>
</reference>
<comment type="similarity">
    <text evidence="1 2">Belongs to the flagella basal body rod proteins family.</text>
</comment>
<evidence type="ECO:0000256" key="1">
    <source>
        <dbReference type="ARBA" id="ARBA00009677"/>
    </source>
</evidence>
<evidence type="ECO:0000259" key="4">
    <source>
        <dbReference type="Pfam" id="PF06429"/>
    </source>
</evidence>
<dbReference type="AlphaFoldDB" id="A0A6I6ERQ7"/>
<evidence type="ECO:0000313" key="6">
    <source>
        <dbReference type="EMBL" id="QGU95103.1"/>
    </source>
</evidence>
<dbReference type="PANTHER" id="PTHR30435:SF19">
    <property type="entry name" value="FLAGELLAR BASAL-BODY ROD PROTEIN FLGG"/>
    <property type="match status" value="1"/>
</dbReference>
<gene>
    <name evidence="6" type="ORF">GOM49_08370</name>
</gene>
<evidence type="ECO:0000259" key="5">
    <source>
        <dbReference type="Pfam" id="PF22692"/>
    </source>
</evidence>
<dbReference type="SUPFAM" id="SSF117143">
    <property type="entry name" value="Flagellar hook protein flgE"/>
    <property type="match status" value="1"/>
</dbReference>